<reference evidence="2 3" key="1">
    <citation type="submission" date="2019-08" db="EMBL/GenBank/DDBJ databases">
        <title>Whole-genome Sequencing of e-waste polymer degrading bacterium Pseudomonas sp. strain PE08.</title>
        <authorList>
            <person name="Kirdat K."/>
            <person name="Debbarma P."/>
            <person name="Narawade N."/>
            <person name="Suyal D."/>
            <person name="Thorat V."/>
            <person name="Shouche Y."/>
            <person name="Goel R."/>
            <person name="Yadav A."/>
        </authorList>
    </citation>
    <scope>NUCLEOTIDE SEQUENCE [LARGE SCALE GENOMIC DNA]</scope>
    <source>
        <strain evidence="2 3">PE08</strain>
    </source>
</reference>
<feature type="chain" id="PRO_5023941501" description="Lipoprotein" evidence="1">
    <location>
        <begin position="24"/>
        <end position="145"/>
    </location>
</feature>
<organism evidence="2 3">
    <name type="scientific">Metapseudomonas lalkuanensis</name>
    <dbReference type="NCBI Taxonomy" id="2604832"/>
    <lineage>
        <taxon>Bacteria</taxon>
        <taxon>Pseudomonadati</taxon>
        <taxon>Pseudomonadota</taxon>
        <taxon>Gammaproteobacteria</taxon>
        <taxon>Pseudomonadales</taxon>
        <taxon>Pseudomonadaceae</taxon>
        <taxon>Metapseudomonas</taxon>
    </lineage>
</organism>
<dbReference type="PROSITE" id="PS51257">
    <property type="entry name" value="PROKAR_LIPOPROTEIN"/>
    <property type="match status" value="1"/>
</dbReference>
<proteinExistence type="predicted"/>
<keyword evidence="1" id="KW-0732">Signal</keyword>
<protein>
    <recommendedName>
        <fullName evidence="4">Lipoprotein</fullName>
    </recommendedName>
</protein>
<evidence type="ECO:0008006" key="4">
    <source>
        <dbReference type="Google" id="ProtNLM"/>
    </source>
</evidence>
<accession>A0A5J6QU95</accession>
<dbReference type="RefSeq" id="WP_151135990.1">
    <property type="nucleotide sequence ID" value="NZ_CP043311.1"/>
</dbReference>
<name>A0A5J6QU95_9GAMM</name>
<dbReference type="EMBL" id="CP043311">
    <property type="protein sequence ID" value="QEY64396.1"/>
    <property type="molecule type" value="Genomic_DNA"/>
</dbReference>
<evidence type="ECO:0000313" key="2">
    <source>
        <dbReference type="EMBL" id="QEY64396.1"/>
    </source>
</evidence>
<sequence>MKKFLVPAALAAALATLTGCSSYNVSQPSSPLNGSVTTDLKADIAVGEPISGQSEVNVLFSLLQFGGDSEFADGVAYGVDGGTGLPFGPDPVSAVKAAAVYKAVKESGADLIVAPRYELSVQNYVVFKKVTAKVTGNKGTIKSIR</sequence>
<dbReference type="Proteomes" id="UP000327179">
    <property type="component" value="Chromosome"/>
</dbReference>
<gene>
    <name evidence="2" type="ORF">FXN65_20905</name>
</gene>
<dbReference type="AlphaFoldDB" id="A0A5J6QU95"/>
<keyword evidence="3" id="KW-1185">Reference proteome</keyword>
<evidence type="ECO:0000256" key="1">
    <source>
        <dbReference type="SAM" id="SignalP"/>
    </source>
</evidence>
<evidence type="ECO:0000313" key="3">
    <source>
        <dbReference type="Proteomes" id="UP000327179"/>
    </source>
</evidence>
<dbReference type="KEGG" id="plal:FXN65_20905"/>
<feature type="signal peptide" evidence="1">
    <location>
        <begin position="1"/>
        <end position="23"/>
    </location>
</feature>